<comment type="caution">
    <text evidence="2">The sequence shown here is derived from an EMBL/GenBank/DDBJ whole genome shotgun (WGS) entry which is preliminary data.</text>
</comment>
<dbReference type="EMBL" id="CM029054">
    <property type="protein sequence ID" value="KAG2541413.1"/>
    <property type="molecule type" value="Genomic_DNA"/>
</dbReference>
<organism evidence="2 3">
    <name type="scientific">Panicum virgatum</name>
    <name type="common">Blackwell switchgrass</name>
    <dbReference type="NCBI Taxonomy" id="38727"/>
    <lineage>
        <taxon>Eukaryota</taxon>
        <taxon>Viridiplantae</taxon>
        <taxon>Streptophyta</taxon>
        <taxon>Embryophyta</taxon>
        <taxon>Tracheophyta</taxon>
        <taxon>Spermatophyta</taxon>
        <taxon>Magnoliopsida</taxon>
        <taxon>Liliopsida</taxon>
        <taxon>Poales</taxon>
        <taxon>Poaceae</taxon>
        <taxon>PACMAD clade</taxon>
        <taxon>Panicoideae</taxon>
        <taxon>Panicodae</taxon>
        <taxon>Paniceae</taxon>
        <taxon>Panicinae</taxon>
        <taxon>Panicum</taxon>
        <taxon>Panicum sect. Hiantes</taxon>
    </lineage>
</organism>
<dbReference type="InterPro" id="IPR001810">
    <property type="entry name" value="F-box_dom"/>
</dbReference>
<dbReference type="SMART" id="SM00256">
    <property type="entry name" value="FBOX"/>
    <property type="match status" value="1"/>
</dbReference>
<dbReference type="Proteomes" id="UP000823388">
    <property type="component" value="Chromosome 9N"/>
</dbReference>
<keyword evidence="3" id="KW-1185">Reference proteome</keyword>
<dbReference type="PANTHER" id="PTHR47993">
    <property type="entry name" value="OS09G0372900 PROTEIN-RELATED"/>
    <property type="match status" value="1"/>
</dbReference>
<accession>A0A8T0MXX8</accession>
<protein>
    <recommendedName>
        <fullName evidence="1">F-box domain-containing protein</fullName>
    </recommendedName>
</protein>
<dbReference type="Gene3D" id="1.20.1280.50">
    <property type="match status" value="1"/>
</dbReference>
<evidence type="ECO:0000259" key="1">
    <source>
        <dbReference type="PROSITE" id="PS50181"/>
    </source>
</evidence>
<dbReference type="SUPFAM" id="SSF81383">
    <property type="entry name" value="F-box domain"/>
    <property type="match status" value="1"/>
</dbReference>
<evidence type="ECO:0000313" key="2">
    <source>
        <dbReference type="EMBL" id="KAG2541413.1"/>
    </source>
</evidence>
<feature type="domain" description="F-box" evidence="1">
    <location>
        <begin position="14"/>
        <end position="60"/>
    </location>
</feature>
<dbReference type="AlphaFoldDB" id="A0A8T0MXX8"/>
<dbReference type="Pfam" id="PF12937">
    <property type="entry name" value="F-box-like"/>
    <property type="match status" value="1"/>
</dbReference>
<dbReference type="InterPro" id="IPR050233">
    <property type="entry name" value="A_thaliana_F-box"/>
</dbReference>
<name>A0A8T0MXX8_PANVG</name>
<proteinExistence type="predicted"/>
<dbReference type="PANTHER" id="PTHR47993:SF149">
    <property type="entry name" value="F-BOX DOMAIN CONTAINING PROTEIN, EXPRESSED"/>
    <property type="match status" value="1"/>
</dbReference>
<dbReference type="PROSITE" id="PS50181">
    <property type="entry name" value="FBOX"/>
    <property type="match status" value="1"/>
</dbReference>
<gene>
    <name evidence="2" type="ORF">PVAP13_9NG572700</name>
</gene>
<sequence>MALSSRPPEQRCGRLAIANLPEEILSEILLLLPPKSILRCRAVCKSWRAVTSDRAFLLAHHRRQPPRRLYTFVRDVGGNDDDLEVLDFCVEAIDFRSHEFLSVARFTGEEYDCLLGDSPFVIHAACDGLLLMSYNKYLHLCNPTTRQWIWYRVLYYRAINMEQPTFYISTVGSGKERCIWPHSSSASLRAWLPFLFHGNLHWLPHLGRHRKIVMFDTVNELAMSNSHIESSYVDLWLLLDYKRVVWAHKYHIELPMIEIRRFEKDGGWSSHIVSEEGDILVDGFDWQMHYDIKGNLLKKFRCNGRLLNFTAHILRESLVPDAVFHNLDNESRHAPHFFRGL</sequence>
<evidence type="ECO:0000313" key="3">
    <source>
        <dbReference type="Proteomes" id="UP000823388"/>
    </source>
</evidence>
<dbReference type="InterPro" id="IPR036047">
    <property type="entry name" value="F-box-like_dom_sf"/>
</dbReference>
<reference evidence="2" key="1">
    <citation type="submission" date="2020-05" db="EMBL/GenBank/DDBJ databases">
        <title>WGS assembly of Panicum virgatum.</title>
        <authorList>
            <person name="Lovell J.T."/>
            <person name="Jenkins J."/>
            <person name="Shu S."/>
            <person name="Juenger T.E."/>
            <person name="Schmutz J."/>
        </authorList>
    </citation>
    <scope>NUCLEOTIDE SEQUENCE</scope>
    <source>
        <strain evidence="2">AP13</strain>
    </source>
</reference>